<dbReference type="SUPFAM" id="SSF52172">
    <property type="entry name" value="CheY-like"/>
    <property type="match status" value="1"/>
</dbReference>
<keyword evidence="10" id="KW-1185">Reference proteome</keyword>
<dbReference type="SMART" id="SM00382">
    <property type="entry name" value="AAA"/>
    <property type="match status" value="1"/>
</dbReference>
<dbReference type="PROSITE" id="PS50045">
    <property type="entry name" value="SIGMA54_INTERACT_4"/>
    <property type="match status" value="1"/>
</dbReference>
<evidence type="ECO:0000259" key="8">
    <source>
        <dbReference type="PROSITE" id="PS50110"/>
    </source>
</evidence>
<dbReference type="InterPro" id="IPR025662">
    <property type="entry name" value="Sigma_54_int_dom_ATP-bd_1"/>
</dbReference>
<feature type="domain" description="Response regulatory" evidence="8">
    <location>
        <begin position="1"/>
        <end position="39"/>
    </location>
</feature>
<dbReference type="InterPro" id="IPR025943">
    <property type="entry name" value="Sigma_54_int_dom_ATP-bd_2"/>
</dbReference>
<comment type="caution">
    <text evidence="9">The sequence shown here is derived from an EMBL/GenBank/DDBJ whole genome shotgun (WGS) entry which is preliminary data.</text>
</comment>
<dbReference type="InterPro" id="IPR002197">
    <property type="entry name" value="HTH_Fis"/>
</dbReference>
<evidence type="ECO:0000256" key="6">
    <source>
        <dbReference type="PROSITE-ProRule" id="PRU00169"/>
    </source>
</evidence>
<sequence>MTGYASIDTAIDALRLGAIDYLIKPVEVNKVDELLKKSLGSSNTVEIDGQFDRVQGIIGGSAAMQDVYKQVIRVAQTSVSVFITGESGSGKEVVAQTLHNLSKRKDAAFLAVNCGAISPNLIESEVFGHEKGSFTGAEKQHQGFFERAEGGTLFLDEVTEMPLELQVKLLRVLETGQFSRVGSTTTKDADVRIIAASNRCLHQAVLDGKLREDLLYRLNVFPIELPPLRERLEDVPELADYFLNAICDQEGKRKFFSQEALRRLSRYSWPGNVRELRNSIQRAYVMEEGDCIGCEWLPVPEEAEGREFHLSTDGSEVAMNTGACLDEACDNDGASSIQMSVGLSVGEAERMLIEATLKECNFHKEKAAAILGISLKTLYNRIKEYESSGDNGSFSTQLR</sequence>
<evidence type="ECO:0000256" key="1">
    <source>
        <dbReference type="ARBA" id="ARBA00022741"/>
    </source>
</evidence>
<dbReference type="Pfam" id="PF00158">
    <property type="entry name" value="Sigma54_activat"/>
    <property type="match status" value="1"/>
</dbReference>
<dbReference type="PROSITE" id="PS00675">
    <property type="entry name" value="SIGMA54_INTERACT_1"/>
    <property type="match status" value="1"/>
</dbReference>
<keyword evidence="2" id="KW-0067">ATP-binding</keyword>
<dbReference type="PANTHER" id="PTHR32071:SF117">
    <property type="entry name" value="PTS-DEPENDENT DIHYDROXYACETONE KINASE OPERON REGULATORY PROTEIN-RELATED"/>
    <property type="match status" value="1"/>
</dbReference>
<keyword evidence="1" id="KW-0547">Nucleotide-binding</keyword>
<gene>
    <name evidence="9" type="primary">luxO</name>
    <name evidence="9" type="ORF">DJFAAGMI_01192</name>
</gene>
<organism evidence="9 10">
    <name type="scientific">Comamonas brasiliensis</name>
    <dbReference type="NCBI Taxonomy" id="1812482"/>
    <lineage>
        <taxon>Bacteria</taxon>
        <taxon>Pseudomonadati</taxon>
        <taxon>Pseudomonadota</taxon>
        <taxon>Betaproteobacteria</taxon>
        <taxon>Burkholderiales</taxon>
        <taxon>Comamonadaceae</taxon>
        <taxon>Comamonas</taxon>
    </lineage>
</organism>
<keyword evidence="5" id="KW-0804">Transcription</keyword>
<dbReference type="InterPro" id="IPR002078">
    <property type="entry name" value="Sigma_54_int"/>
</dbReference>
<dbReference type="CDD" id="cd00009">
    <property type="entry name" value="AAA"/>
    <property type="match status" value="1"/>
</dbReference>
<dbReference type="PANTHER" id="PTHR32071">
    <property type="entry name" value="TRANSCRIPTIONAL REGULATORY PROTEIN"/>
    <property type="match status" value="1"/>
</dbReference>
<dbReference type="PROSITE" id="PS00688">
    <property type="entry name" value="SIGMA54_INTERACT_3"/>
    <property type="match status" value="1"/>
</dbReference>
<proteinExistence type="predicted"/>
<dbReference type="PROSITE" id="PS50110">
    <property type="entry name" value="RESPONSE_REGULATORY"/>
    <property type="match status" value="1"/>
</dbReference>
<dbReference type="Pfam" id="PF25601">
    <property type="entry name" value="AAA_lid_14"/>
    <property type="match status" value="1"/>
</dbReference>
<evidence type="ECO:0000256" key="4">
    <source>
        <dbReference type="ARBA" id="ARBA00023125"/>
    </source>
</evidence>
<dbReference type="SUPFAM" id="SSF46689">
    <property type="entry name" value="Homeodomain-like"/>
    <property type="match status" value="1"/>
</dbReference>
<dbReference type="SUPFAM" id="SSF52540">
    <property type="entry name" value="P-loop containing nucleoside triphosphate hydrolases"/>
    <property type="match status" value="1"/>
</dbReference>
<dbReference type="Gene3D" id="1.10.10.60">
    <property type="entry name" value="Homeodomain-like"/>
    <property type="match status" value="1"/>
</dbReference>
<evidence type="ECO:0000313" key="10">
    <source>
        <dbReference type="Proteomes" id="UP001647436"/>
    </source>
</evidence>
<evidence type="ECO:0000313" key="9">
    <source>
        <dbReference type="EMBL" id="MBS3018460.1"/>
    </source>
</evidence>
<feature type="domain" description="Sigma-54 factor interaction" evidence="7">
    <location>
        <begin position="57"/>
        <end position="285"/>
    </location>
</feature>
<evidence type="ECO:0000259" key="7">
    <source>
        <dbReference type="PROSITE" id="PS50045"/>
    </source>
</evidence>
<dbReference type="InterPro" id="IPR058031">
    <property type="entry name" value="AAA_lid_NorR"/>
</dbReference>
<dbReference type="EMBL" id="JAANES010000001">
    <property type="protein sequence ID" value="MBS3018460.1"/>
    <property type="molecule type" value="Genomic_DNA"/>
</dbReference>
<keyword evidence="4" id="KW-0238">DNA-binding</keyword>
<reference evidence="9 10" key="1">
    <citation type="submission" date="2020-03" db="EMBL/GenBank/DDBJ databases">
        <title>The role of nitrogen metabolism on polyethylene biodegradation.</title>
        <authorList>
            <person name="Peixoto J."/>
            <person name="Vizzotto C.S."/>
            <person name="Ramos A."/>
            <person name="Alves G."/>
            <person name="Steindorff A."/>
            <person name="Kruger R."/>
        </authorList>
    </citation>
    <scope>NUCLEOTIDE SEQUENCE [LARGE SCALE GENOMIC DNA]</scope>
    <source>
        <strain evidence="9 10">PE63</strain>
    </source>
</reference>
<evidence type="ECO:0000256" key="5">
    <source>
        <dbReference type="ARBA" id="ARBA00023163"/>
    </source>
</evidence>
<dbReference type="PROSITE" id="PS00676">
    <property type="entry name" value="SIGMA54_INTERACT_2"/>
    <property type="match status" value="1"/>
</dbReference>
<dbReference type="Gene3D" id="3.40.50.300">
    <property type="entry name" value="P-loop containing nucleotide triphosphate hydrolases"/>
    <property type="match status" value="1"/>
</dbReference>
<dbReference type="InterPro" id="IPR027417">
    <property type="entry name" value="P-loop_NTPase"/>
</dbReference>
<evidence type="ECO:0000256" key="3">
    <source>
        <dbReference type="ARBA" id="ARBA00023015"/>
    </source>
</evidence>
<protein>
    <submittedName>
        <fullName evidence="9">Luminescence regulatory protein LuxO</fullName>
    </submittedName>
</protein>
<keyword evidence="3" id="KW-0805">Transcription regulation</keyword>
<dbReference type="InterPro" id="IPR025944">
    <property type="entry name" value="Sigma_54_int_dom_CS"/>
</dbReference>
<dbReference type="InterPro" id="IPR009057">
    <property type="entry name" value="Homeodomain-like_sf"/>
</dbReference>
<comment type="caution">
    <text evidence="6">Lacks conserved residue(s) required for the propagation of feature annotation.</text>
</comment>
<dbReference type="PRINTS" id="PR01590">
    <property type="entry name" value="HTHFIS"/>
</dbReference>
<dbReference type="InterPro" id="IPR001789">
    <property type="entry name" value="Sig_transdc_resp-reg_receiver"/>
</dbReference>
<accession>A0ABS5LPN3</accession>
<dbReference type="Proteomes" id="UP001647436">
    <property type="component" value="Unassembled WGS sequence"/>
</dbReference>
<dbReference type="Pfam" id="PF02954">
    <property type="entry name" value="HTH_8"/>
    <property type="match status" value="1"/>
</dbReference>
<name>A0ABS5LPN3_9BURK</name>
<dbReference type="InterPro" id="IPR011006">
    <property type="entry name" value="CheY-like_superfamily"/>
</dbReference>
<evidence type="ECO:0000256" key="2">
    <source>
        <dbReference type="ARBA" id="ARBA00022840"/>
    </source>
</evidence>
<dbReference type="Gene3D" id="1.10.8.60">
    <property type="match status" value="1"/>
</dbReference>
<dbReference type="InterPro" id="IPR003593">
    <property type="entry name" value="AAA+_ATPase"/>
</dbReference>